<keyword evidence="2" id="KW-1185">Reference proteome</keyword>
<evidence type="ECO:0000313" key="2">
    <source>
        <dbReference type="Proteomes" id="UP000547444"/>
    </source>
</evidence>
<protein>
    <submittedName>
        <fullName evidence="1">Uncharacterized protein</fullName>
    </submittedName>
</protein>
<reference evidence="1 2" key="1">
    <citation type="submission" date="2020-03" db="EMBL/GenBank/DDBJ databases">
        <title>Sequencing the genomes of 1000 actinobacteria strains.</title>
        <authorList>
            <person name="Klenk H.-P."/>
        </authorList>
    </citation>
    <scope>NUCLEOTIDE SEQUENCE [LARGE SCALE GENOMIC DNA]</scope>
    <source>
        <strain evidence="1 2">DSM 44556</strain>
    </source>
</reference>
<name>A0A7X5TXG2_9MYCO</name>
<gene>
    <name evidence="1" type="ORF">FHU31_001505</name>
</gene>
<comment type="caution">
    <text evidence="1">The sequence shown here is derived from an EMBL/GenBank/DDBJ whole genome shotgun (WGS) entry which is preliminary data.</text>
</comment>
<sequence>MRFVSNTGFIVDDVYITSLSVTVHRVGKDLLQMSWTTGIKPMAVDDILWASFLPDVQMGTRMRLNRRINGTFRVWPLTLDEGRRQVAIASQPDWSDALGQFSRVHAEFVAKHPTAASFVEAVRAHSDAEQRPSVNIVREITALLATGANAEAADVADAAIARGEQGNMSSATYVTKYLAAYAKGPQAYSAFTASLVPTHDVTRISAEQPPWSTELMRAHHQGRFDQELRALDGADRWGLVLEVRPPVGAEKDHAAVRYLQSAGSAAAMMLEIRQPDGLDHGDVSVRSVIGRSGVNPGLQDVAVTSHLSENVYHHEAFTAAEAADVFRAYYHDDALPAGYTLRPVEAYSVTGEARRL</sequence>
<dbReference type="EMBL" id="JAANOW010000001">
    <property type="protein sequence ID" value="NIH94549.1"/>
    <property type="molecule type" value="Genomic_DNA"/>
</dbReference>
<organism evidence="1 2">
    <name type="scientific">Mycolicibacterium fluoranthenivorans</name>
    <dbReference type="NCBI Taxonomy" id="258505"/>
    <lineage>
        <taxon>Bacteria</taxon>
        <taxon>Bacillati</taxon>
        <taxon>Actinomycetota</taxon>
        <taxon>Actinomycetes</taxon>
        <taxon>Mycobacteriales</taxon>
        <taxon>Mycobacteriaceae</taxon>
        <taxon>Mycolicibacterium</taxon>
    </lineage>
</organism>
<accession>A0A7X5TXG2</accession>
<proteinExistence type="predicted"/>
<evidence type="ECO:0000313" key="1">
    <source>
        <dbReference type="EMBL" id="NIH94549.1"/>
    </source>
</evidence>
<dbReference type="AlphaFoldDB" id="A0A7X5TXG2"/>
<dbReference type="Proteomes" id="UP000547444">
    <property type="component" value="Unassembled WGS sequence"/>
</dbReference>